<keyword evidence="3" id="KW-1185">Reference proteome</keyword>
<comment type="caution">
    <text evidence="2">The sequence shown here is derived from an EMBL/GenBank/DDBJ whole genome shotgun (WGS) entry which is preliminary data.</text>
</comment>
<evidence type="ECO:0000256" key="1">
    <source>
        <dbReference type="SAM" id="MobiDB-lite"/>
    </source>
</evidence>
<dbReference type="EMBL" id="JAPZBT010000002">
    <property type="protein sequence ID" value="KAJ5374336.1"/>
    <property type="molecule type" value="Genomic_DNA"/>
</dbReference>
<dbReference type="GeneID" id="81463255"/>
<feature type="region of interest" description="Disordered" evidence="1">
    <location>
        <begin position="1"/>
        <end position="23"/>
    </location>
</feature>
<accession>A0A9W9VCF4</accession>
<proteinExistence type="predicted"/>
<evidence type="ECO:0000313" key="3">
    <source>
        <dbReference type="Proteomes" id="UP001147752"/>
    </source>
</evidence>
<dbReference type="Proteomes" id="UP001147752">
    <property type="component" value="Unassembled WGS sequence"/>
</dbReference>
<name>A0A9W9VCF4_9EURO</name>
<reference evidence="2" key="2">
    <citation type="journal article" date="2023" name="IMA Fungus">
        <title>Comparative genomic study of the Penicillium genus elucidates a diverse pangenome and 15 lateral gene transfer events.</title>
        <authorList>
            <person name="Petersen C."/>
            <person name="Sorensen T."/>
            <person name="Nielsen M.R."/>
            <person name="Sondergaard T.E."/>
            <person name="Sorensen J.L."/>
            <person name="Fitzpatrick D.A."/>
            <person name="Frisvad J.C."/>
            <person name="Nielsen K.L."/>
        </authorList>
    </citation>
    <scope>NUCLEOTIDE SEQUENCE</scope>
    <source>
        <strain evidence="2">IBT 3081</strain>
    </source>
</reference>
<sequence length="172" mass="18862">MTAPARDASATQSDQVSDYDAAGEKLRSEITSVGVSTFSPTVPLIGGEGRDPIEQDSNSANPWEPAPTVRDDLSFDFDPMLLWPLAENGLDYAGKPAFQMQLSAVNMSFDGQHESNQELPDAPGMLLTASQFQNQEPNHRRNRLALEEKPHPELSEADLDILASEDSFMRDV</sequence>
<evidence type="ECO:0000313" key="2">
    <source>
        <dbReference type="EMBL" id="KAJ5374336.1"/>
    </source>
</evidence>
<reference evidence="2" key="1">
    <citation type="submission" date="2022-12" db="EMBL/GenBank/DDBJ databases">
        <authorList>
            <person name="Petersen C."/>
        </authorList>
    </citation>
    <scope>NUCLEOTIDE SEQUENCE</scope>
    <source>
        <strain evidence="2">IBT 3081</strain>
    </source>
</reference>
<gene>
    <name evidence="2" type="ORF">N7517_006342</name>
</gene>
<dbReference type="OrthoDB" id="1405595at2759"/>
<dbReference type="AlphaFoldDB" id="A0A9W9VCF4"/>
<feature type="region of interest" description="Disordered" evidence="1">
    <location>
        <begin position="37"/>
        <end position="71"/>
    </location>
</feature>
<organism evidence="2 3">
    <name type="scientific">Penicillium concentricum</name>
    <dbReference type="NCBI Taxonomy" id="293559"/>
    <lineage>
        <taxon>Eukaryota</taxon>
        <taxon>Fungi</taxon>
        <taxon>Dikarya</taxon>
        <taxon>Ascomycota</taxon>
        <taxon>Pezizomycotina</taxon>
        <taxon>Eurotiomycetes</taxon>
        <taxon>Eurotiomycetidae</taxon>
        <taxon>Eurotiales</taxon>
        <taxon>Aspergillaceae</taxon>
        <taxon>Penicillium</taxon>
    </lineage>
</organism>
<protein>
    <submittedName>
        <fullName evidence="2">Uncharacterized protein</fullName>
    </submittedName>
</protein>
<dbReference type="RefSeq" id="XP_056580322.1">
    <property type="nucleotide sequence ID" value="XM_056724072.1"/>
</dbReference>